<dbReference type="Pfam" id="PF00130">
    <property type="entry name" value="C1_1"/>
    <property type="match status" value="1"/>
</dbReference>
<dbReference type="InterPro" id="IPR037607">
    <property type="entry name" value="DGK"/>
</dbReference>
<dbReference type="CDD" id="cd20805">
    <property type="entry name" value="C1_DGK_rpt2"/>
    <property type="match status" value="1"/>
</dbReference>
<evidence type="ECO:0000256" key="8">
    <source>
        <dbReference type="ARBA" id="ARBA00022771"/>
    </source>
</evidence>
<dbReference type="OrthoDB" id="242257at2759"/>
<evidence type="ECO:0000256" key="13">
    <source>
        <dbReference type="ARBA" id="ARBA00023016"/>
    </source>
</evidence>
<dbReference type="GO" id="GO:0007200">
    <property type="term" value="P:phospholipase C-activating G protein-coupled receptor signaling pathway"/>
    <property type="evidence" value="ECO:0007669"/>
    <property type="project" value="InterPro"/>
</dbReference>
<dbReference type="SUPFAM" id="SSF111331">
    <property type="entry name" value="NAD kinase/diacylglycerol kinase-like"/>
    <property type="match status" value="1"/>
</dbReference>
<keyword evidence="12 15" id="KW-0067">ATP-binding</keyword>
<keyword evidence="7 15" id="KW-0547">Nucleotide-binding</keyword>
<dbReference type="EMBL" id="JABCRI010000023">
    <property type="protein sequence ID" value="KAF8378777.1"/>
    <property type="molecule type" value="Genomic_DNA"/>
</dbReference>
<dbReference type="Pfam" id="PF00781">
    <property type="entry name" value="DAGK_cat"/>
    <property type="match status" value="1"/>
</dbReference>
<dbReference type="InterPro" id="IPR002219">
    <property type="entry name" value="PKC_DAG/PE"/>
</dbReference>
<dbReference type="SUPFAM" id="SSF57889">
    <property type="entry name" value="Cysteine-rich domain"/>
    <property type="match status" value="1"/>
</dbReference>
<accession>A0A835D082</accession>
<dbReference type="InterPro" id="IPR017438">
    <property type="entry name" value="ATP-NAD_kinase_N"/>
</dbReference>
<name>A0A835D082_TETSI</name>
<dbReference type="FunFam" id="3.40.50.10330:FF:000006">
    <property type="entry name" value="Diacylglycerol kinase"/>
    <property type="match status" value="1"/>
</dbReference>
<dbReference type="PANTHER" id="PTHR11255">
    <property type="entry name" value="DIACYLGLYCEROL KINASE"/>
    <property type="match status" value="1"/>
</dbReference>
<dbReference type="InterPro" id="IPR046349">
    <property type="entry name" value="C1-like_sf"/>
</dbReference>
<dbReference type="InterPro" id="IPR000756">
    <property type="entry name" value="Diacylglycerol_kin_accessory"/>
</dbReference>
<keyword evidence="14 17" id="KW-0472">Membrane</keyword>
<comment type="subunit">
    <text evidence="3">Monomer.</text>
</comment>
<evidence type="ECO:0000313" key="21">
    <source>
        <dbReference type="Proteomes" id="UP000655225"/>
    </source>
</evidence>
<keyword evidence="9 15" id="KW-0418">Kinase</keyword>
<keyword evidence="10" id="KW-0611">Plant defense</keyword>
<dbReference type="PROSITE" id="PS50081">
    <property type="entry name" value="ZF_DAG_PE_2"/>
    <property type="match status" value="1"/>
</dbReference>
<evidence type="ECO:0000256" key="12">
    <source>
        <dbReference type="ARBA" id="ARBA00022840"/>
    </source>
</evidence>
<evidence type="ECO:0000256" key="10">
    <source>
        <dbReference type="ARBA" id="ARBA00022821"/>
    </source>
</evidence>
<feature type="region of interest" description="Disordered" evidence="16">
    <location>
        <begin position="1"/>
        <end position="21"/>
    </location>
</feature>
<proteinExistence type="inferred from homology"/>
<evidence type="ECO:0000256" key="2">
    <source>
        <dbReference type="ARBA" id="ARBA00009280"/>
    </source>
</evidence>
<evidence type="ECO:0000259" key="19">
    <source>
        <dbReference type="PROSITE" id="PS50146"/>
    </source>
</evidence>
<dbReference type="SMART" id="SM00045">
    <property type="entry name" value="DAGKa"/>
    <property type="match status" value="1"/>
</dbReference>
<feature type="transmembrane region" description="Helical" evidence="17">
    <location>
        <begin position="326"/>
        <end position="347"/>
    </location>
</feature>
<dbReference type="FunFam" id="2.60.200.40:FF:000006">
    <property type="entry name" value="Diacylglycerol kinase"/>
    <property type="match status" value="1"/>
</dbReference>
<keyword evidence="17" id="KW-1133">Transmembrane helix</keyword>
<dbReference type="InterPro" id="IPR001206">
    <property type="entry name" value="Diacylglycerol_kinase_cat_dom"/>
</dbReference>
<organism evidence="20 21">
    <name type="scientific">Tetracentron sinense</name>
    <name type="common">Spur-leaf</name>
    <dbReference type="NCBI Taxonomy" id="13715"/>
    <lineage>
        <taxon>Eukaryota</taxon>
        <taxon>Viridiplantae</taxon>
        <taxon>Streptophyta</taxon>
        <taxon>Embryophyta</taxon>
        <taxon>Tracheophyta</taxon>
        <taxon>Spermatophyta</taxon>
        <taxon>Magnoliopsida</taxon>
        <taxon>Trochodendrales</taxon>
        <taxon>Trochodendraceae</taxon>
        <taxon>Tetracentron</taxon>
    </lineage>
</organism>
<dbReference type="GO" id="GO:0008270">
    <property type="term" value="F:zinc ion binding"/>
    <property type="evidence" value="ECO:0007669"/>
    <property type="project" value="UniProtKB-KW"/>
</dbReference>
<evidence type="ECO:0000313" key="20">
    <source>
        <dbReference type="EMBL" id="KAF8378777.1"/>
    </source>
</evidence>
<dbReference type="EC" id="2.7.1.107" evidence="15"/>
<dbReference type="GO" id="GO:0004143">
    <property type="term" value="F:ATP-dependent diacylglycerol kinase activity"/>
    <property type="evidence" value="ECO:0007669"/>
    <property type="project" value="UniProtKB-EC"/>
</dbReference>
<keyword evidence="6" id="KW-0677">Repeat</keyword>
<dbReference type="Proteomes" id="UP000655225">
    <property type="component" value="Unassembled WGS sequence"/>
</dbReference>
<evidence type="ECO:0000256" key="7">
    <source>
        <dbReference type="ARBA" id="ARBA00022741"/>
    </source>
</evidence>
<dbReference type="CDD" id="cd00029">
    <property type="entry name" value="C1"/>
    <property type="match status" value="1"/>
</dbReference>
<dbReference type="GO" id="GO:0016020">
    <property type="term" value="C:membrane"/>
    <property type="evidence" value="ECO:0007669"/>
    <property type="project" value="UniProtKB-SubCell"/>
</dbReference>
<dbReference type="AlphaFoldDB" id="A0A835D082"/>
<keyword evidence="21" id="KW-1185">Reference proteome</keyword>
<evidence type="ECO:0000256" key="3">
    <source>
        <dbReference type="ARBA" id="ARBA00011245"/>
    </source>
</evidence>
<dbReference type="InterPro" id="IPR016064">
    <property type="entry name" value="NAD/diacylglycerol_kinase_sf"/>
</dbReference>
<feature type="domain" description="Phorbol-ester/DAG-type" evidence="18">
    <location>
        <begin position="378"/>
        <end position="439"/>
    </location>
</feature>
<dbReference type="Gene3D" id="3.40.50.10330">
    <property type="entry name" value="Probable inorganic polyphosphate/atp-NAD kinase, domain 1"/>
    <property type="match status" value="1"/>
</dbReference>
<dbReference type="GO" id="GO:0006952">
    <property type="term" value="P:defense response"/>
    <property type="evidence" value="ECO:0007669"/>
    <property type="project" value="UniProtKB-KW"/>
</dbReference>
<comment type="subcellular location">
    <subcellularLocation>
        <location evidence="1">Membrane</location>
    </subcellularLocation>
</comment>
<dbReference type="GO" id="GO:0005524">
    <property type="term" value="F:ATP binding"/>
    <property type="evidence" value="ECO:0007669"/>
    <property type="project" value="UniProtKB-KW"/>
</dbReference>
<dbReference type="Gene3D" id="3.30.60.20">
    <property type="match status" value="1"/>
</dbReference>
<comment type="similarity">
    <text evidence="2 15">Belongs to the eukaryotic diacylglycerol kinase family.</text>
</comment>
<evidence type="ECO:0000256" key="11">
    <source>
        <dbReference type="ARBA" id="ARBA00022833"/>
    </source>
</evidence>
<evidence type="ECO:0000256" key="17">
    <source>
        <dbReference type="SAM" id="Phobius"/>
    </source>
</evidence>
<evidence type="ECO:0000259" key="18">
    <source>
        <dbReference type="PROSITE" id="PS50081"/>
    </source>
</evidence>
<keyword evidence="8" id="KW-0863">Zinc-finger</keyword>
<evidence type="ECO:0000256" key="6">
    <source>
        <dbReference type="ARBA" id="ARBA00022737"/>
    </source>
</evidence>
<comment type="catalytic activity">
    <reaction evidence="15">
        <text>a 1,2-diacyl-sn-glycerol + ATP = a 1,2-diacyl-sn-glycero-3-phosphate + ADP + H(+)</text>
        <dbReference type="Rhea" id="RHEA:10272"/>
        <dbReference type="ChEBI" id="CHEBI:15378"/>
        <dbReference type="ChEBI" id="CHEBI:17815"/>
        <dbReference type="ChEBI" id="CHEBI:30616"/>
        <dbReference type="ChEBI" id="CHEBI:58608"/>
        <dbReference type="ChEBI" id="CHEBI:456216"/>
        <dbReference type="EC" id="2.7.1.107"/>
    </reaction>
</comment>
<reference evidence="20 21" key="1">
    <citation type="submission" date="2020-04" db="EMBL/GenBank/DDBJ databases">
        <title>Plant Genome Project.</title>
        <authorList>
            <person name="Zhang R.-G."/>
        </authorList>
    </citation>
    <scope>NUCLEOTIDE SEQUENCE [LARGE SCALE GENOMIC DNA]</scope>
    <source>
        <strain evidence="20">YNK0</strain>
        <tissue evidence="20">Leaf</tissue>
    </source>
</reference>
<evidence type="ECO:0000256" key="1">
    <source>
        <dbReference type="ARBA" id="ARBA00004370"/>
    </source>
</evidence>
<keyword evidence="13" id="KW-0346">Stress response</keyword>
<keyword evidence="4 15" id="KW-0808">Transferase</keyword>
<evidence type="ECO:0000256" key="9">
    <source>
        <dbReference type="ARBA" id="ARBA00022777"/>
    </source>
</evidence>
<evidence type="ECO:0000256" key="15">
    <source>
        <dbReference type="RuleBase" id="RU361128"/>
    </source>
</evidence>
<evidence type="ECO:0000256" key="4">
    <source>
        <dbReference type="ARBA" id="ARBA00022679"/>
    </source>
</evidence>
<keyword evidence="17" id="KW-0812">Transmembrane</keyword>
<dbReference type="Pfam" id="PF00609">
    <property type="entry name" value="DAGK_acc"/>
    <property type="match status" value="1"/>
</dbReference>
<dbReference type="SMART" id="SM00046">
    <property type="entry name" value="DAGKc"/>
    <property type="match status" value="1"/>
</dbReference>
<evidence type="ECO:0000256" key="5">
    <source>
        <dbReference type="ARBA" id="ARBA00022723"/>
    </source>
</evidence>
<gene>
    <name evidence="20" type="ORF">HHK36_030126</name>
</gene>
<dbReference type="SMART" id="SM00109">
    <property type="entry name" value="C1"/>
    <property type="match status" value="2"/>
</dbReference>
<comment type="caution">
    <text evidence="20">The sequence shown here is derived from an EMBL/GenBank/DDBJ whole genome shotgun (WGS) entry which is preliminary data.</text>
</comment>
<evidence type="ECO:0000256" key="16">
    <source>
        <dbReference type="SAM" id="MobiDB-lite"/>
    </source>
</evidence>
<dbReference type="PROSITE" id="PS50146">
    <property type="entry name" value="DAGK"/>
    <property type="match status" value="1"/>
</dbReference>
<keyword evidence="11" id="KW-0862">Zinc</keyword>
<feature type="domain" description="DAGKc" evidence="19">
    <location>
        <begin position="654"/>
        <end position="793"/>
    </location>
</feature>
<protein>
    <recommendedName>
        <fullName evidence="15">Diacylglycerol kinase</fullName>
        <shortName evidence="15">DAG kinase</shortName>
        <ecNumber evidence="15">2.7.1.107</ecNumber>
    </recommendedName>
</protein>
<keyword evidence="5" id="KW-0479">Metal-binding</keyword>
<evidence type="ECO:0000256" key="14">
    <source>
        <dbReference type="ARBA" id="ARBA00023136"/>
    </source>
</evidence>
<dbReference type="PANTHER" id="PTHR11255:SF54">
    <property type="entry name" value="DIACYLGLYCEROL KINASE THETA"/>
    <property type="match status" value="1"/>
</dbReference>
<dbReference type="FunFam" id="3.30.60.20:FF:000027">
    <property type="entry name" value="Diacylglycerol kinase"/>
    <property type="match status" value="1"/>
</dbReference>
<sequence length="1039" mass="114601">MASRCMTSKKSKKGEAYSSSLVPEMVAPMDLDADMDEAGADSPLHSNAENDFIMEPMVEAPQPGRGRGRPPRSAVLQGIAQDRAVIQRESAQKGEILEFGGDPIPPAEPISVEQIGQLLGLLVGAIPWDRTNELSSTKCFFLSDLSSIDHSFLLLMGTPDSISKYDQGGGHRSLFGGHRVYEYFLDEIVSHQLRSILRIPRAPTRDATRPCLCTASIGRIMGDYIYRIGAYARRGSVPVSELLEDGDYESWFSTASIGRIMGDYIYRIGAFELGGEGAHIVELEARIHDLENSRRGMKMDYYKESLRMLLVKWAKKDQSGMAESRLFIVACLTAAIVGILTIAYIVFQWRRNISVSWMKAIARTKKKRKAKHKVPVASHTWSLESMSRGKSLNCCVCLNSTSPSQPLGPMTALDSFIHRCSICGAVAHLSCSSKAHKDCKCVSMIGFEHVIHQWAVIWTEITDQPDETSFCSYCEEPCSGSFLGGSPIWCCMWCQRLVHVECHTSMSNEMGDKCDLGPFRRLILSPLFVKELSRIASGGILSSITHGANEIASSVRGCIRTQSKRYKHGVQTSLDSGNSCSNCDSSTESTADAHQACNGSHGNDGMDMGVQYEGSEIYSKTELPNYKRSTSSNLSDESQLLGMKQKYELSDLPAEARPLLVFINKKSGAQCGDSLRQRLNILLNPVQVFELSSTQGPEAGLSLFRKVLHFRILVCGGDGTVGWVLDAIDKQNFVSPPPVAILPAGTGNDLARVLSWGGGLGSVERQGGLCTVLHHIEHAAVTILDRWKITILNQEGKHLQSPKFMNNYLGVGCDAKVALDIHNLREENPEKFYNQFMNKVLYAREGAKTMMDGTFADFPWEVRVEVDGIEIEVPEDAEGVLVANIGSYMGGVDLWQNDETNDNFDSQSMHDKMLEVVSISGMWHLGKLQVGLSRARRLAQGQSIKIQLCAALPVQVDGEPWLQQPCTLTISHHGQVLSLSLYIYIYRRNVAFMLKRASEEPLGHAAAIITDVLENAETNHVITASQKRALLQEMALRLS</sequence>
<dbReference type="Gene3D" id="2.60.200.40">
    <property type="match status" value="1"/>
</dbReference>